<sequence length="310" mass="33198">MTCSIVYVDALTDLLRGVRAQGAQLCRSFATPPWALRYVTDTPLMLVMIAGSGGWLVPDGREPMWLREGDVGLVRGPSGFVLADDPATPPQVDTSAAGCDQWQLGTRTYGLADDGEAVVITGCYEVVGSVPDRLLSVLPRAFVVPNPDGPCPVLDLLKAEVGRDRPGQDTLLDRALDLMLVAALREWFERPEANPPAWYAALGDPVVGPALRAIHDDPARAWTVSELAAKANVSRALLAKRFTAAVGVPPLTYLTQWRMAVAADLLAEPDATVGSVARAVGYTDGFAFSTAFKRVRGVRPSDHRVVALRA</sequence>
<dbReference type="InterPro" id="IPR032783">
    <property type="entry name" value="AraC_lig"/>
</dbReference>
<keyword evidence="1" id="KW-0805">Transcription regulation</keyword>
<dbReference type="SUPFAM" id="SSF46689">
    <property type="entry name" value="Homeodomain-like"/>
    <property type="match status" value="2"/>
</dbReference>
<evidence type="ECO:0000256" key="3">
    <source>
        <dbReference type="ARBA" id="ARBA00023163"/>
    </source>
</evidence>
<accession>A0ABN0UU37</accession>
<dbReference type="InterPro" id="IPR018060">
    <property type="entry name" value="HTH_AraC"/>
</dbReference>
<proteinExistence type="predicted"/>
<dbReference type="SMART" id="SM00342">
    <property type="entry name" value="HTH_ARAC"/>
    <property type="match status" value="1"/>
</dbReference>
<name>A0ABN0UU37_9PSEU</name>
<organism evidence="5 6">
    <name type="scientific">Saccharothrix mutabilis subsp. mutabilis</name>
    <dbReference type="NCBI Taxonomy" id="66855"/>
    <lineage>
        <taxon>Bacteria</taxon>
        <taxon>Bacillati</taxon>
        <taxon>Actinomycetota</taxon>
        <taxon>Actinomycetes</taxon>
        <taxon>Pseudonocardiales</taxon>
        <taxon>Pseudonocardiaceae</taxon>
        <taxon>Saccharothrix</taxon>
    </lineage>
</organism>
<dbReference type="PANTHER" id="PTHR46796:SF13">
    <property type="entry name" value="HTH-TYPE TRANSCRIPTIONAL ACTIVATOR RHAS"/>
    <property type="match status" value="1"/>
</dbReference>
<dbReference type="PANTHER" id="PTHR46796">
    <property type="entry name" value="HTH-TYPE TRANSCRIPTIONAL ACTIVATOR RHAS-RELATED"/>
    <property type="match status" value="1"/>
</dbReference>
<keyword evidence="3" id="KW-0804">Transcription</keyword>
<evidence type="ECO:0000256" key="2">
    <source>
        <dbReference type="ARBA" id="ARBA00023125"/>
    </source>
</evidence>
<feature type="domain" description="HTH araC/xylS-type" evidence="4">
    <location>
        <begin position="208"/>
        <end position="306"/>
    </location>
</feature>
<evidence type="ECO:0000256" key="1">
    <source>
        <dbReference type="ARBA" id="ARBA00023015"/>
    </source>
</evidence>
<dbReference type="InterPro" id="IPR009057">
    <property type="entry name" value="Homeodomain-like_sf"/>
</dbReference>
<dbReference type="Pfam" id="PF12833">
    <property type="entry name" value="HTH_18"/>
    <property type="match status" value="1"/>
</dbReference>
<gene>
    <name evidence="5" type="ORF">GCM10010492_73110</name>
</gene>
<keyword evidence="2" id="KW-0238">DNA-binding</keyword>
<keyword evidence="6" id="KW-1185">Reference proteome</keyword>
<dbReference type="EMBL" id="BAAABU010000031">
    <property type="protein sequence ID" value="GAA0261414.1"/>
    <property type="molecule type" value="Genomic_DNA"/>
</dbReference>
<evidence type="ECO:0000313" key="6">
    <source>
        <dbReference type="Proteomes" id="UP001500416"/>
    </source>
</evidence>
<dbReference type="Proteomes" id="UP001500416">
    <property type="component" value="Unassembled WGS sequence"/>
</dbReference>
<evidence type="ECO:0000313" key="5">
    <source>
        <dbReference type="EMBL" id="GAA0261414.1"/>
    </source>
</evidence>
<dbReference type="Pfam" id="PF12852">
    <property type="entry name" value="Cupin_6"/>
    <property type="match status" value="1"/>
</dbReference>
<evidence type="ECO:0000259" key="4">
    <source>
        <dbReference type="PROSITE" id="PS01124"/>
    </source>
</evidence>
<protein>
    <submittedName>
        <fullName evidence="5">AraC family transcriptional regulator</fullName>
    </submittedName>
</protein>
<dbReference type="InterPro" id="IPR050204">
    <property type="entry name" value="AraC_XylS_family_regulators"/>
</dbReference>
<reference evidence="5 6" key="1">
    <citation type="journal article" date="2019" name="Int. J. Syst. Evol. Microbiol.">
        <title>The Global Catalogue of Microorganisms (GCM) 10K type strain sequencing project: providing services to taxonomists for standard genome sequencing and annotation.</title>
        <authorList>
            <consortium name="The Broad Institute Genomics Platform"/>
            <consortium name="The Broad Institute Genome Sequencing Center for Infectious Disease"/>
            <person name="Wu L."/>
            <person name="Ma J."/>
        </authorList>
    </citation>
    <scope>NUCLEOTIDE SEQUENCE [LARGE SCALE GENOMIC DNA]</scope>
    <source>
        <strain evidence="5 6">JCM 3380</strain>
    </source>
</reference>
<comment type="caution">
    <text evidence="5">The sequence shown here is derived from an EMBL/GenBank/DDBJ whole genome shotgun (WGS) entry which is preliminary data.</text>
</comment>
<dbReference type="PROSITE" id="PS01124">
    <property type="entry name" value="HTH_ARAC_FAMILY_2"/>
    <property type="match status" value="1"/>
</dbReference>
<dbReference type="Gene3D" id="1.10.10.60">
    <property type="entry name" value="Homeodomain-like"/>
    <property type="match status" value="2"/>
</dbReference>